<keyword evidence="3" id="KW-1185">Reference proteome</keyword>
<keyword evidence="1" id="KW-0472">Membrane</keyword>
<evidence type="ECO:0000256" key="1">
    <source>
        <dbReference type="SAM" id="Phobius"/>
    </source>
</evidence>
<evidence type="ECO:0008006" key="4">
    <source>
        <dbReference type="Google" id="ProtNLM"/>
    </source>
</evidence>
<dbReference type="EMBL" id="CP006019">
    <property type="protein sequence ID" value="AIF69155.1"/>
    <property type="molecule type" value="Genomic_DNA"/>
</dbReference>
<proteinExistence type="predicted"/>
<dbReference type="AlphaFoldDB" id="A0A075LR13"/>
<reference evidence="3" key="1">
    <citation type="submission" date="2013-06" db="EMBL/GenBank/DDBJ databases">
        <title>Complete Genome Sequence of Hyperthermophilic Palaeococcus pacificus DY20341T, Isolated from a Deep-Sea Hydrothermal Sediments.</title>
        <authorList>
            <person name="Zeng X."/>
            <person name="Shao Z."/>
        </authorList>
    </citation>
    <scope>NUCLEOTIDE SEQUENCE [LARGE SCALE GENOMIC DNA]</scope>
    <source>
        <strain evidence="3">DY20341</strain>
    </source>
</reference>
<dbReference type="GeneID" id="24841862"/>
<reference evidence="2 3" key="2">
    <citation type="journal article" date="2015" name="Genome Announc.">
        <title>Complete Genome Sequence of Hyperthermophilic Piezophilic Archaeon Palaeococcus pacificus DY20341T, Isolated from Deep-Sea Hydrothermal Sediments.</title>
        <authorList>
            <person name="Zeng X."/>
            <person name="Jebbar M."/>
            <person name="Shao Z."/>
        </authorList>
    </citation>
    <scope>NUCLEOTIDE SEQUENCE [LARGE SCALE GENOMIC DNA]</scope>
    <source>
        <strain evidence="2 3">DY20341</strain>
    </source>
</reference>
<evidence type="ECO:0000313" key="2">
    <source>
        <dbReference type="EMBL" id="AIF69155.1"/>
    </source>
</evidence>
<dbReference type="KEGG" id="ppac:PAP_03675"/>
<gene>
    <name evidence="2" type="ORF">PAP_03675</name>
</gene>
<keyword evidence="1" id="KW-0812">Transmembrane</keyword>
<organism evidence="2 3">
    <name type="scientific">Palaeococcus pacificus DY20341</name>
    <dbReference type="NCBI Taxonomy" id="1343739"/>
    <lineage>
        <taxon>Archaea</taxon>
        <taxon>Methanobacteriati</taxon>
        <taxon>Methanobacteriota</taxon>
        <taxon>Thermococci</taxon>
        <taxon>Thermococcales</taxon>
        <taxon>Thermococcaceae</taxon>
        <taxon>Palaeococcus</taxon>
    </lineage>
</organism>
<accession>A0A075LR13</accession>
<sequence length="65" mass="7075">MRRSAQGSLEYLLLLGVSIVIIMIVVGYVAKFSHSEAEMITEMNNKNVNSVMNAISNISSGEINS</sequence>
<evidence type="ECO:0000313" key="3">
    <source>
        <dbReference type="Proteomes" id="UP000027981"/>
    </source>
</evidence>
<dbReference type="RefSeq" id="WP_048164743.1">
    <property type="nucleotide sequence ID" value="NZ_CP006019.1"/>
</dbReference>
<keyword evidence="1" id="KW-1133">Transmembrane helix</keyword>
<protein>
    <recommendedName>
        <fullName evidence="4">Class III signal peptide-containing protein</fullName>
    </recommendedName>
</protein>
<name>A0A075LR13_9EURY</name>
<feature type="transmembrane region" description="Helical" evidence="1">
    <location>
        <begin position="12"/>
        <end position="30"/>
    </location>
</feature>
<dbReference type="HOGENOM" id="CLU_205638_1_0_2"/>
<dbReference type="STRING" id="1343739.PAP_03675"/>
<dbReference type="Proteomes" id="UP000027981">
    <property type="component" value="Chromosome"/>
</dbReference>